<evidence type="ECO:0000313" key="4">
    <source>
        <dbReference type="Proteomes" id="UP000603434"/>
    </source>
</evidence>
<dbReference type="Gene3D" id="3.40.50.2300">
    <property type="match status" value="1"/>
</dbReference>
<dbReference type="PROSITE" id="PS50110">
    <property type="entry name" value="RESPONSE_REGULATORY"/>
    <property type="match status" value="1"/>
</dbReference>
<comment type="caution">
    <text evidence="3">The sequence shown here is derived from an EMBL/GenBank/DDBJ whole genome shotgun (WGS) entry which is preliminary data.</text>
</comment>
<feature type="domain" description="Response regulatory" evidence="2">
    <location>
        <begin position="3"/>
        <end position="119"/>
    </location>
</feature>
<organism evidence="3 4">
    <name type="scientific">Candidatus Desulfatibia profunda</name>
    <dbReference type="NCBI Taxonomy" id="2841695"/>
    <lineage>
        <taxon>Bacteria</taxon>
        <taxon>Pseudomonadati</taxon>
        <taxon>Thermodesulfobacteriota</taxon>
        <taxon>Desulfobacteria</taxon>
        <taxon>Desulfobacterales</taxon>
        <taxon>Desulfobacterales incertae sedis</taxon>
        <taxon>Candidatus Desulfatibia</taxon>
    </lineage>
</organism>
<proteinExistence type="predicted"/>
<dbReference type="InterPro" id="IPR058245">
    <property type="entry name" value="NreC/VraR/RcsB-like_REC"/>
</dbReference>
<dbReference type="PANTHER" id="PTHR43228">
    <property type="entry name" value="TWO-COMPONENT RESPONSE REGULATOR"/>
    <property type="match status" value="1"/>
</dbReference>
<dbReference type="SMART" id="SM00448">
    <property type="entry name" value="REC"/>
    <property type="match status" value="1"/>
</dbReference>
<dbReference type="PANTHER" id="PTHR43228:SF1">
    <property type="entry name" value="TWO-COMPONENT RESPONSE REGULATOR ARR22"/>
    <property type="match status" value="1"/>
</dbReference>
<keyword evidence="1" id="KW-0597">Phosphoprotein</keyword>
<dbReference type="Pfam" id="PF00072">
    <property type="entry name" value="Response_reg"/>
    <property type="match status" value="1"/>
</dbReference>
<dbReference type="CDD" id="cd17535">
    <property type="entry name" value="REC_NarL-like"/>
    <property type="match status" value="1"/>
</dbReference>
<accession>A0A8J6TLX0</accession>
<dbReference type="InterPro" id="IPR011006">
    <property type="entry name" value="CheY-like_superfamily"/>
</dbReference>
<sequence>MFTILIIDDNIPFRRSLRKTLEARFPFVAIEEASQGREGLNKIDDCLPHLIFMDFYLPDITGLNLTRQIKTGYSNTCIVVFTTYDLPEYRIAALESGADHFVAKDSWTGDKTFELVESVLSNFGFDRNGITTGN</sequence>
<dbReference type="EMBL" id="JACNJH010000135">
    <property type="protein sequence ID" value="MBC8361539.1"/>
    <property type="molecule type" value="Genomic_DNA"/>
</dbReference>
<dbReference type="Proteomes" id="UP000603434">
    <property type="component" value="Unassembled WGS sequence"/>
</dbReference>
<dbReference type="GO" id="GO:0000160">
    <property type="term" value="P:phosphorelay signal transduction system"/>
    <property type="evidence" value="ECO:0007669"/>
    <property type="project" value="InterPro"/>
</dbReference>
<evidence type="ECO:0000256" key="1">
    <source>
        <dbReference type="PROSITE-ProRule" id="PRU00169"/>
    </source>
</evidence>
<gene>
    <name evidence="3" type="ORF">H8E23_09090</name>
</gene>
<feature type="modified residue" description="4-aspartylphosphate" evidence="1">
    <location>
        <position position="54"/>
    </location>
</feature>
<dbReference type="SUPFAM" id="SSF52172">
    <property type="entry name" value="CheY-like"/>
    <property type="match status" value="1"/>
</dbReference>
<name>A0A8J6TLX0_9BACT</name>
<evidence type="ECO:0000313" key="3">
    <source>
        <dbReference type="EMBL" id="MBC8361539.1"/>
    </source>
</evidence>
<dbReference type="InterPro" id="IPR001789">
    <property type="entry name" value="Sig_transdc_resp-reg_receiver"/>
</dbReference>
<dbReference type="InterPro" id="IPR052048">
    <property type="entry name" value="ST_Response_Regulator"/>
</dbReference>
<reference evidence="3 4" key="1">
    <citation type="submission" date="2020-08" db="EMBL/GenBank/DDBJ databases">
        <title>Bridging the membrane lipid divide: bacteria of the FCB group superphylum have the potential to synthesize archaeal ether lipids.</title>
        <authorList>
            <person name="Villanueva L."/>
            <person name="Von Meijenfeldt F.A.B."/>
            <person name="Westbye A.B."/>
            <person name="Yadav S."/>
            <person name="Hopmans E.C."/>
            <person name="Dutilh B.E."/>
            <person name="Sinninghe Damste J.S."/>
        </authorList>
    </citation>
    <scope>NUCLEOTIDE SEQUENCE [LARGE SCALE GENOMIC DNA]</scope>
    <source>
        <strain evidence="3">NIOZ-UU30</strain>
    </source>
</reference>
<dbReference type="AlphaFoldDB" id="A0A8J6TLX0"/>
<protein>
    <submittedName>
        <fullName evidence="3">Response regulator transcription factor</fullName>
    </submittedName>
</protein>
<evidence type="ECO:0000259" key="2">
    <source>
        <dbReference type="PROSITE" id="PS50110"/>
    </source>
</evidence>